<organism evidence="2 3">
    <name type="scientific">Rhizobium tubonense</name>
    <dbReference type="NCBI Taxonomy" id="484088"/>
    <lineage>
        <taxon>Bacteria</taxon>
        <taxon>Pseudomonadati</taxon>
        <taxon>Pseudomonadota</taxon>
        <taxon>Alphaproteobacteria</taxon>
        <taxon>Hyphomicrobiales</taxon>
        <taxon>Rhizobiaceae</taxon>
        <taxon>Rhizobium/Agrobacterium group</taxon>
        <taxon>Rhizobium</taxon>
    </lineage>
</organism>
<evidence type="ECO:0000313" key="3">
    <source>
        <dbReference type="Proteomes" id="UP000248925"/>
    </source>
</evidence>
<keyword evidence="3" id="KW-1185">Reference proteome</keyword>
<protein>
    <submittedName>
        <fullName evidence="2">Uncharacterized protein</fullName>
    </submittedName>
</protein>
<gene>
    <name evidence="2" type="ORF">CPY51_21365</name>
</gene>
<proteinExistence type="predicted"/>
<dbReference type="Proteomes" id="UP000248925">
    <property type="component" value="Unassembled WGS sequence"/>
</dbReference>
<sequence length="67" mass="7717">MSEKAKHGVRNSLDERREREAAVSAAALKMIEDEALAREIKTNRLRELRLQKEAEDSKPLKKAKSRE</sequence>
<feature type="region of interest" description="Disordered" evidence="1">
    <location>
        <begin position="1"/>
        <end position="20"/>
    </location>
</feature>
<evidence type="ECO:0000313" key="2">
    <source>
        <dbReference type="EMBL" id="PZM11305.1"/>
    </source>
</evidence>
<dbReference type="AlphaFoldDB" id="A0A2W4CLJ7"/>
<accession>A0A2W4CLJ7</accession>
<dbReference type="EMBL" id="PCDP01000040">
    <property type="protein sequence ID" value="PZM11305.1"/>
    <property type="molecule type" value="Genomic_DNA"/>
</dbReference>
<evidence type="ECO:0000256" key="1">
    <source>
        <dbReference type="SAM" id="MobiDB-lite"/>
    </source>
</evidence>
<name>A0A2W4CLJ7_9HYPH</name>
<reference evidence="2 3" key="1">
    <citation type="journal article" date="2018" name="Sci. Rep.">
        <title>Rhizobium tumorigenes sp. nov., a novel plant tumorigenic bacterium isolated from cane gall tumors on thornless blackberry.</title>
        <authorList>
            <person name="Kuzmanovi N."/>
            <person name="Smalla K."/>
            <person name="Gronow S."/>
            <person name="PuBawska J."/>
        </authorList>
    </citation>
    <scope>NUCLEOTIDE SEQUENCE [LARGE SCALE GENOMIC DNA]</scope>
    <source>
        <strain evidence="2 3">CCBAU 85046</strain>
    </source>
</reference>
<comment type="caution">
    <text evidence="2">The sequence shown here is derived from an EMBL/GenBank/DDBJ whole genome shotgun (WGS) entry which is preliminary data.</text>
</comment>
<dbReference type="RefSeq" id="WP_111162241.1">
    <property type="nucleotide sequence ID" value="NZ_PCDP01000040.1"/>
</dbReference>